<dbReference type="InterPro" id="IPR045651">
    <property type="entry name" value="DUF6398"/>
</dbReference>
<evidence type="ECO:0000313" key="7">
    <source>
        <dbReference type="EMBL" id="NEZ46339.1"/>
    </source>
</evidence>
<dbReference type="Pfam" id="PF13181">
    <property type="entry name" value="TPR_8"/>
    <property type="match status" value="2"/>
</dbReference>
<gene>
    <name evidence="7" type="ORF">FDF74_03820</name>
</gene>
<dbReference type="InterPro" id="IPR011990">
    <property type="entry name" value="TPR-like_helical_dom_sf"/>
</dbReference>
<organism evidence="7 8">
    <name type="scientific">Clostridium niameyense</name>
    <dbReference type="NCBI Taxonomy" id="1622073"/>
    <lineage>
        <taxon>Bacteria</taxon>
        <taxon>Bacillati</taxon>
        <taxon>Bacillota</taxon>
        <taxon>Clostridia</taxon>
        <taxon>Eubacteriales</taxon>
        <taxon>Clostridiaceae</taxon>
        <taxon>Clostridium</taxon>
    </lineage>
</organism>
<dbReference type="Gene3D" id="1.25.40.10">
    <property type="entry name" value="Tetratricopeptide repeat domain"/>
    <property type="match status" value="1"/>
</dbReference>
<dbReference type="Pfam" id="PF04184">
    <property type="entry name" value="ST7"/>
    <property type="match status" value="1"/>
</dbReference>
<keyword evidence="3" id="KW-1133">Transmembrane helix</keyword>
<evidence type="ECO:0000256" key="5">
    <source>
        <dbReference type="PROSITE-ProRule" id="PRU00339"/>
    </source>
</evidence>
<dbReference type="SMART" id="SM00028">
    <property type="entry name" value="TPR"/>
    <property type="match status" value="2"/>
</dbReference>
<keyword evidence="2" id="KW-0812">Transmembrane</keyword>
<dbReference type="PANTHER" id="PTHR12745:SF6">
    <property type="entry name" value="PROTEIN ST7 HOMOLOG"/>
    <property type="match status" value="1"/>
</dbReference>
<dbReference type="Pfam" id="PF19935">
    <property type="entry name" value="DUF6398"/>
    <property type="match status" value="1"/>
</dbReference>
<dbReference type="InterPro" id="IPR007311">
    <property type="entry name" value="ST7"/>
</dbReference>
<protein>
    <recommendedName>
        <fullName evidence="6">DUF6398 domain-containing protein</fullName>
    </recommendedName>
</protein>
<reference evidence="7 8" key="1">
    <citation type="submission" date="2019-04" db="EMBL/GenBank/DDBJ databases">
        <title>Genome sequencing of Clostridium botulinum Groups I-IV and Clostridium butyricum.</title>
        <authorList>
            <person name="Brunt J."/>
            <person name="Van Vliet A.H.M."/>
            <person name="Stringer S.C."/>
            <person name="Carter A.T."/>
            <person name="Peck M.W."/>
        </authorList>
    </citation>
    <scope>NUCLEOTIDE SEQUENCE [LARGE SCALE GENOMIC DNA]</scope>
    <source>
        <strain evidence="7 8">IFR 18/094</strain>
    </source>
</reference>
<dbReference type="Proteomes" id="UP000473885">
    <property type="component" value="Unassembled WGS sequence"/>
</dbReference>
<feature type="repeat" description="TPR" evidence="5">
    <location>
        <begin position="233"/>
        <end position="266"/>
    </location>
</feature>
<keyword evidence="8" id="KW-1185">Reference proteome</keyword>
<dbReference type="RefSeq" id="WP_163248597.1">
    <property type="nucleotide sequence ID" value="NZ_SXDP01000002.1"/>
</dbReference>
<proteinExistence type="predicted"/>
<dbReference type="GO" id="GO:0016020">
    <property type="term" value="C:membrane"/>
    <property type="evidence" value="ECO:0007669"/>
    <property type="project" value="UniProtKB-SubCell"/>
</dbReference>
<comment type="caution">
    <text evidence="7">The sequence shown here is derived from an EMBL/GenBank/DDBJ whole genome shotgun (WGS) entry which is preliminary data.</text>
</comment>
<dbReference type="AlphaFoldDB" id="A0A6M0R9Q9"/>
<feature type="domain" description="DUF6398" evidence="6">
    <location>
        <begin position="17"/>
        <end position="119"/>
    </location>
</feature>
<evidence type="ECO:0000256" key="2">
    <source>
        <dbReference type="ARBA" id="ARBA00022692"/>
    </source>
</evidence>
<evidence type="ECO:0000313" key="8">
    <source>
        <dbReference type="Proteomes" id="UP000473885"/>
    </source>
</evidence>
<dbReference type="EMBL" id="SXDP01000002">
    <property type="protein sequence ID" value="NEZ46339.1"/>
    <property type="molecule type" value="Genomic_DNA"/>
</dbReference>
<dbReference type="InterPro" id="IPR019734">
    <property type="entry name" value="TPR_rpt"/>
</dbReference>
<evidence type="ECO:0000256" key="3">
    <source>
        <dbReference type="ARBA" id="ARBA00022989"/>
    </source>
</evidence>
<sequence length="385" mass="45503">MYKDKEISENIKDKYSEIIKIIEKFCNKYFNEQYNKLCKKLCSVLCEENPSIILNSKSNLCACSIVYVLGVINSLFNGTECIKLEDLYRIFDVDNSEVLYKSNEIRDFIKDKYSYSQWNLKTDLKQKVICFDEAKKQRREERENLKIAQNIIHKAWGMETHENRIELAREALDISKNCVEAYILLAAEDDIKNEEREKLLEEALIVAKNIIGKRNFEKCKGKFWKMYETRPYMMAKFELAYLLWNMGEREKAIEHLKEMLNLNPDDNQGVRTVLVKWLIIQDDDRCAEKILERYKEDYFASVIYNKALLNFKMGKIHKANLILEEAIEANPYVPDYIIGNKKVPEFLPIYVGIGDEREAMFYAYECLSIWEKVDGAIKWLEGFKE</sequence>
<keyword evidence="4" id="KW-0472">Membrane</keyword>
<keyword evidence="5" id="KW-0802">TPR repeat</keyword>
<dbReference type="SUPFAM" id="SSF48452">
    <property type="entry name" value="TPR-like"/>
    <property type="match status" value="2"/>
</dbReference>
<evidence type="ECO:0000256" key="1">
    <source>
        <dbReference type="ARBA" id="ARBA00004141"/>
    </source>
</evidence>
<comment type="subcellular location">
    <subcellularLocation>
        <location evidence="1">Membrane</location>
        <topology evidence="1">Multi-pass membrane protein</topology>
    </subcellularLocation>
</comment>
<dbReference type="PROSITE" id="PS50005">
    <property type="entry name" value="TPR"/>
    <property type="match status" value="1"/>
</dbReference>
<name>A0A6M0R9Q9_9CLOT</name>
<evidence type="ECO:0000256" key="4">
    <source>
        <dbReference type="ARBA" id="ARBA00023136"/>
    </source>
</evidence>
<evidence type="ECO:0000259" key="6">
    <source>
        <dbReference type="Pfam" id="PF19935"/>
    </source>
</evidence>
<accession>A0A6M0R9Q9</accession>
<dbReference type="PANTHER" id="PTHR12745">
    <property type="entry name" value="SUPPRESSION OF TUMORIGENICITY 7"/>
    <property type="match status" value="1"/>
</dbReference>